<dbReference type="SUPFAM" id="SSF103473">
    <property type="entry name" value="MFS general substrate transporter"/>
    <property type="match status" value="1"/>
</dbReference>
<dbReference type="EMBL" id="ML735255">
    <property type="protein sequence ID" value="KAE8390443.1"/>
    <property type="molecule type" value="Genomic_DNA"/>
</dbReference>
<dbReference type="PANTHER" id="PTHR11360:SF315">
    <property type="entry name" value="TRANSPORTER MCH2-RELATED"/>
    <property type="match status" value="1"/>
</dbReference>
<organism evidence="2">
    <name type="scientific">Petromyces alliaceus</name>
    <name type="common">Aspergillus alliaceus</name>
    <dbReference type="NCBI Taxonomy" id="209559"/>
    <lineage>
        <taxon>Eukaryota</taxon>
        <taxon>Fungi</taxon>
        <taxon>Dikarya</taxon>
        <taxon>Ascomycota</taxon>
        <taxon>Pezizomycotina</taxon>
        <taxon>Eurotiomycetes</taxon>
        <taxon>Eurotiomycetidae</taxon>
        <taxon>Eurotiales</taxon>
        <taxon>Aspergillaceae</taxon>
        <taxon>Aspergillus</taxon>
        <taxon>Aspergillus subgen. Circumdati</taxon>
    </lineage>
</organism>
<evidence type="ECO:0000256" key="1">
    <source>
        <dbReference type="SAM" id="Phobius"/>
    </source>
</evidence>
<name>A0A5N7CA36_PETAA</name>
<gene>
    <name evidence="2" type="ORF">BDV23DRAFT_172419</name>
</gene>
<keyword evidence="1" id="KW-1133">Transmembrane helix</keyword>
<evidence type="ECO:0000313" key="2">
    <source>
        <dbReference type="EMBL" id="KAE8390443.1"/>
    </source>
</evidence>
<sequence length="425" mass="46131">MAFSFSPLEPFFINIPVHASKVAVEISCTTANHKRNSPIRNEETTPINASNTEVLEDIPPSGGYGWVCAFCVFSSTWGVILDYFLSNSTFPNGTHLDYAFMGDLSIATSLFLGLVVMKTYKTIGTTTTLLLSTLLNSGAPFAASHMATKTLEYLVTKIWHLHFAQVVVNGFGLGFVYLTAMSVLLQRFSSRRSFAVGLAATGSGIGGLAYNPGVDLVSALLLKDRKQSQSRRVPRTFDYRSISQIDSLLLGFWGITTEIGYITYDTCFLTMPHPSALLHNGARSVAGASLSLGLIIGRPIVGYPSGSFGRITNPMLMTGLCGTYALLLAFAILVGTVYGTFWGPMTPSDDGGGRSQSSTIHICANLPYALYVGSIIPGALSLWVLRVWKLYDIEKTSKEGCNNMSAFPSYFAWIRPRKLFLTGCE</sequence>
<dbReference type="OrthoDB" id="6499973at2759"/>
<evidence type="ECO:0008006" key="3">
    <source>
        <dbReference type="Google" id="ProtNLM"/>
    </source>
</evidence>
<keyword evidence="1" id="KW-0812">Transmembrane</keyword>
<dbReference type="Proteomes" id="UP000326877">
    <property type="component" value="Unassembled WGS sequence"/>
</dbReference>
<dbReference type="InterPro" id="IPR050327">
    <property type="entry name" value="Proton-linked_MCT"/>
</dbReference>
<feature type="transmembrane region" description="Helical" evidence="1">
    <location>
        <begin position="368"/>
        <end position="388"/>
    </location>
</feature>
<dbReference type="AlphaFoldDB" id="A0A5N7CA36"/>
<dbReference type="PANTHER" id="PTHR11360">
    <property type="entry name" value="MONOCARBOXYLATE TRANSPORTER"/>
    <property type="match status" value="1"/>
</dbReference>
<reference evidence="2" key="1">
    <citation type="submission" date="2019-04" db="EMBL/GenBank/DDBJ databases">
        <title>Friends and foes A comparative genomics studyof 23 Aspergillus species from section Flavi.</title>
        <authorList>
            <consortium name="DOE Joint Genome Institute"/>
            <person name="Kjaerbolling I."/>
            <person name="Vesth T."/>
            <person name="Frisvad J.C."/>
            <person name="Nybo J.L."/>
            <person name="Theobald S."/>
            <person name="Kildgaard S."/>
            <person name="Isbrandt T."/>
            <person name="Kuo A."/>
            <person name="Sato A."/>
            <person name="Lyhne E.K."/>
            <person name="Kogle M.E."/>
            <person name="Wiebenga A."/>
            <person name="Kun R.S."/>
            <person name="Lubbers R.J."/>
            <person name="Makela M.R."/>
            <person name="Barry K."/>
            <person name="Chovatia M."/>
            <person name="Clum A."/>
            <person name="Daum C."/>
            <person name="Haridas S."/>
            <person name="He G."/>
            <person name="LaButti K."/>
            <person name="Lipzen A."/>
            <person name="Mondo S."/>
            <person name="Riley R."/>
            <person name="Salamov A."/>
            <person name="Simmons B.A."/>
            <person name="Magnuson J.K."/>
            <person name="Henrissat B."/>
            <person name="Mortensen U.H."/>
            <person name="Larsen T.O."/>
            <person name="Devries R.P."/>
            <person name="Grigoriev I.V."/>
            <person name="Machida M."/>
            <person name="Baker S.E."/>
            <person name="Andersen M.R."/>
        </authorList>
    </citation>
    <scope>NUCLEOTIDE SEQUENCE [LARGE SCALE GENOMIC DNA]</scope>
    <source>
        <strain evidence="2">IBT 14317</strain>
    </source>
</reference>
<accession>A0A5N7CA36</accession>
<feature type="transmembrane region" description="Helical" evidence="1">
    <location>
        <begin position="98"/>
        <end position="117"/>
    </location>
</feature>
<feature type="transmembrane region" description="Helical" evidence="1">
    <location>
        <begin position="64"/>
        <end position="86"/>
    </location>
</feature>
<protein>
    <recommendedName>
        <fullName evidence="3">Major facilitator superfamily domain-containing protein</fullName>
    </recommendedName>
</protein>
<feature type="transmembrane region" description="Helical" evidence="1">
    <location>
        <begin position="315"/>
        <end position="338"/>
    </location>
</feature>
<feature type="transmembrane region" description="Helical" evidence="1">
    <location>
        <begin position="129"/>
        <end position="147"/>
    </location>
</feature>
<proteinExistence type="predicted"/>
<feature type="transmembrane region" description="Helical" evidence="1">
    <location>
        <begin position="159"/>
        <end position="185"/>
    </location>
</feature>
<keyword evidence="1" id="KW-0472">Membrane</keyword>
<dbReference type="InterPro" id="IPR036259">
    <property type="entry name" value="MFS_trans_sf"/>
</dbReference>